<accession>I2H6N7</accession>
<keyword evidence="1" id="KW-0472">Membrane</keyword>
<reference evidence="3 4" key="1">
    <citation type="journal article" date="2011" name="Proc. Natl. Acad. Sci. U.S.A.">
        <title>Evolutionary erosion of yeast sex chromosomes by mating-type switching accidents.</title>
        <authorList>
            <person name="Gordon J.L."/>
            <person name="Armisen D."/>
            <person name="Proux-Wera E."/>
            <person name="Oheigeartaigh S.S."/>
            <person name="Byrne K.P."/>
            <person name="Wolfe K.H."/>
        </authorList>
    </citation>
    <scope>NUCLEOTIDE SEQUENCE [LARGE SCALE GENOMIC DNA]</scope>
    <source>
        <strain evidence="4">ATCC 34711 / CBS 6284 / DSM 70876 / NBRC 10599 / NRRL Y-10934 / UCD 77-7</strain>
    </source>
</reference>
<feature type="transmembrane region" description="Helical" evidence="1">
    <location>
        <begin position="53"/>
        <end position="74"/>
    </location>
</feature>
<dbReference type="InParanoid" id="I2H6N7"/>
<dbReference type="HOGENOM" id="CLU_778854_0_0_1"/>
<dbReference type="AlphaFoldDB" id="I2H6N7"/>
<keyword evidence="1" id="KW-0812">Transmembrane</keyword>
<evidence type="ECO:0000256" key="2">
    <source>
        <dbReference type="SAM" id="SignalP"/>
    </source>
</evidence>
<keyword evidence="2" id="KW-0732">Signal</keyword>
<evidence type="ECO:0000256" key="1">
    <source>
        <dbReference type="SAM" id="Phobius"/>
    </source>
</evidence>
<gene>
    <name evidence="3" type="primary">TBLA0G00920</name>
    <name evidence="3" type="ORF">TBLA_0G00920</name>
</gene>
<dbReference type="Proteomes" id="UP000002866">
    <property type="component" value="Chromosome 7"/>
</dbReference>
<dbReference type="KEGG" id="tbl:TBLA_0G00920"/>
<feature type="chain" id="PRO_5003660533" evidence="2">
    <location>
        <begin position="33"/>
        <end position="354"/>
    </location>
</feature>
<dbReference type="OMA" id="CITIMNS"/>
<keyword evidence="1" id="KW-1133">Transmembrane helix</keyword>
<dbReference type="InterPro" id="IPR035237">
    <property type="entry name" value="DUF5341"/>
</dbReference>
<keyword evidence="4" id="KW-1185">Reference proteome</keyword>
<evidence type="ECO:0000313" key="3">
    <source>
        <dbReference type="EMBL" id="CCH62039.1"/>
    </source>
</evidence>
<dbReference type="Pfam" id="PF17276">
    <property type="entry name" value="DUF5341"/>
    <property type="match status" value="1"/>
</dbReference>
<dbReference type="GeneID" id="14497171"/>
<evidence type="ECO:0000313" key="4">
    <source>
        <dbReference type="Proteomes" id="UP000002866"/>
    </source>
</evidence>
<dbReference type="OrthoDB" id="4066181at2759"/>
<proteinExistence type="predicted"/>
<feature type="transmembrane region" description="Helical" evidence="1">
    <location>
        <begin position="86"/>
        <end position="110"/>
    </location>
</feature>
<feature type="signal peptide" evidence="2">
    <location>
        <begin position="1"/>
        <end position="32"/>
    </location>
</feature>
<organism evidence="3 4">
    <name type="scientific">Henningerozyma blattae (strain ATCC 34711 / CBS 6284 / DSM 70876 / NBRC 10599 / NRRL Y-10934 / UCD 77-7)</name>
    <name type="common">Yeast</name>
    <name type="synonym">Tetrapisispora blattae</name>
    <dbReference type="NCBI Taxonomy" id="1071380"/>
    <lineage>
        <taxon>Eukaryota</taxon>
        <taxon>Fungi</taxon>
        <taxon>Dikarya</taxon>
        <taxon>Ascomycota</taxon>
        <taxon>Saccharomycotina</taxon>
        <taxon>Saccharomycetes</taxon>
        <taxon>Saccharomycetales</taxon>
        <taxon>Saccharomycetaceae</taxon>
        <taxon>Henningerozyma</taxon>
    </lineage>
</organism>
<protein>
    <submittedName>
        <fullName evidence="3">Uncharacterized protein</fullName>
    </submittedName>
</protein>
<sequence length="354" mass="39878">MITTTKRVIIRCMLTSVLLLLIILQISKPVDKNYIPNEINNIIKRADRPIWDLGRTSAVIGLALTAANALYTAWSPVLCIVPTSPACWTLAIGLSVSAGVSTIGIAYAAYQDYFNGEFNIIDKLTPASSNILNRYRSQYELSNTTMHVFPSANDTDSQNMLYSPNDIYDDIVYKFVTAGLGTPLLTTSEVAKENKNSAETSTNDVITIHWNSPLGRHTATNLEHYNVQMMADDIIEQFLSGYEGSDLYSKSIDIMFQNNNERQTVNWVSYNMNEGGPKLETLSLWESIRGIGKWDGNIKTLAEMFYKNNIYDSWKWNVDVITDTDINSSGWFDRRKKRAITHGEVYLNQYGGLE</sequence>
<dbReference type="RefSeq" id="XP_004181558.1">
    <property type="nucleotide sequence ID" value="XM_004181510.1"/>
</dbReference>
<dbReference type="EMBL" id="HE806322">
    <property type="protein sequence ID" value="CCH62039.1"/>
    <property type="molecule type" value="Genomic_DNA"/>
</dbReference>
<name>I2H6N7_HENB6</name>